<dbReference type="HOGENOM" id="CLU_517698_0_0_9"/>
<proteinExistence type="predicted"/>
<feature type="signal peptide" evidence="1">
    <location>
        <begin position="1"/>
        <end position="27"/>
    </location>
</feature>
<organism evidence="2 3">
    <name type="scientific">Sulfobacillus acidophilus (strain ATCC 700253 / DSM 10332 / NAL)</name>
    <dbReference type="NCBI Taxonomy" id="679936"/>
    <lineage>
        <taxon>Bacteria</taxon>
        <taxon>Bacillati</taxon>
        <taxon>Bacillota</taxon>
        <taxon>Clostridia</taxon>
        <taxon>Eubacteriales</taxon>
        <taxon>Clostridiales Family XVII. Incertae Sedis</taxon>
        <taxon>Sulfobacillus</taxon>
    </lineage>
</organism>
<evidence type="ECO:0000313" key="3">
    <source>
        <dbReference type="Proteomes" id="UP000005439"/>
    </source>
</evidence>
<reference evidence="2 3" key="2">
    <citation type="journal article" date="2012" name="Stand. Genomic Sci.">
        <title>Complete genome sequence of the moderately thermophilic mineral-sulfide-oxidizing firmicute Sulfobacillus acidophilus type strain (NAL(T)).</title>
        <authorList>
            <person name="Anderson I."/>
            <person name="Chertkov O."/>
            <person name="Chen A."/>
            <person name="Saunders E."/>
            <person name="Lapidus A."/>
            <person name="Nolan M."/>
            <person name="Lucas S."/>
            <person name="Hammon N."/>
            <person name="Deshpande S."/>
            <person name="Cheng J.F."/>
            <person name="Han C."/>
            <person name="Tapia R."/>
            <person name="Goodwin L.A."/>
            <person name="Pitluck S."/>
            <person name="Liolios K."/>
            <person name="Pagani I."/>
            <person name="Ivanova N."/>
            <person name="Mikhailova N."/>
            <person name="Pati A."/>
            <person name="Palaniappan K."/>
            <person name="Land M."/>
            <person name="Pan C."/>
            <person name="Rohde M."/>
            <person name="Pukall R."/>
            <person name="Goker M."/>
            <person name="Detter J.C."/>
            <person name="Woyke T."/>
            <person name="Bristow J."/>
            <person name="Eisen J.A."/>
            <person name="Markowitz V."/>
            <person name="Hugenholtz P."/>
            <person name="Kyrpides N.C."/>
            <person name="Klenk H.P."/>
            <person name="Mavromatis K."/>
        </authorList>
    </citation>
    <scope>NUCLEOTIDE SEQUENCE [LARGE SCALE GENOMIC DNA]</scope>
    <source>
        <strain evidence="3">ATCC 700253 / DSM 10332 / NAL</strain>
    </source>
</reference>
<evidence type="ECO:0000313" key="2">
    <source>
        <dbReference type="EMBL" id="AEW05698.1"/>
    </source>
</evidence>
<evidence type="ECO:0000256" key="1">
    <source>
        <dbReference type="SAM" id="SignalP"/>
    </source>
</evidence>
<protein>
    <submittedName>
        <fullName evidence="2">Uncharacterized protein</fullName>
    </submittedName>
</protein>
<gene>
    <name evidence="2" type="ordered locus">Sulac_2223</name>
</gene>
<keyword evidence="3" id="KW-1185">Reference proteome</keyword>
<dbReference type="EMBL" id="CP003179">
    <property type="protein sequence ID" value="AEW05698.1"/>
    <property type="molecule type" value="Genomic_DNA"/>
</dbReference>
<dbReference type="Proteomes" id="UP000005439">
    <property type="component" value="Chromosome"/>
</dbReference>
<dbReference type="AlphaFoldDB" id="G8TTN2"/>
<dbReference type="KEGG" id="sap:Sulac_2223"/>
<feature type="chain" id="PRO_5003517198" evidence="1">
    <location>
        <begin position="28"/>
        <end position="526"/>
    </location>
</feature>
<keyword evidence="1" id="KW-0732">Signal</keyword>
<accession>G8TTN2</accession>
<reference evidence="3" key="1">
    <citation type="submission" date="2011-12" db="EMBL/GenBank/DDBJ databases">
        <title>The complete genome of chromosome of Sulfobacillus acidophilus DSM 10332.</title>
        <authorList>
            <person name="Lucas S."/>
            <person name="Han J."/>
            <person name="Lapidus A."/>
            <person name="Bruce D."/>
            <person name="Goodwin L."/>
            <person name="Pitluck S."/>
            <person name="Peters L."/>
            <person name="Kyrpides N."/>
            <person name="Mavromatis K."/>
            <person name="Ivanova N."/>
            <person name="Mikhailova N."/>
            <person name="Chertkov O."/>
            <person name="Saunders E."/>
            <person name="Detter J.C."/>
            <person name="Tapia R."/>
            <person name="Han C."/>
            <person name="Land M."/>
            <person name="Hauser L."/>
            <person name="Markowitz V."/>
            <person name="Cheng J.-F."/>
            <person name="Hugenholtz P."/>
            <person name="Woyke T."/>
            <person name="Wu D."/>
            <person name="Pukall R."/>
            <person name="Gehrich-Schroeter G."/>
            <person name="Schneider S."/>
            <person name="Klenk H.-P."/>
            <person name="Eisen J.A."/>
        </authorList>
    </citation>
    <scope>NUCLEOTIDE SEQUENCE [LARGE SCALE GENOMIC DNA]</scope>
    <source>
        <strain evidence="3">ATCC 700253 / DSM 10332 / NAL</strain>
    </source>
</reference>
<dbReference type="PATRIC" id="fig|679936.5.peg.2300"/>
<sequence>MAIKIPKLLTAVGAVTAMLVASSDAVAKSFSLDPYPVYRVMGHPTVYIERNGVMQAILTKAEFFDLGFRWSDVRVVSQLPDPVGSSAQLFRQSGQSAVYWYNGGQLHWIPSPAVFQAMRFQWDDVYTVSQLPWPVGSPVAQPTNPPAALEFLSGYPYLPAEAGQSKSFALYALTSSGQVMTEDNGSATVTLTNNSAGVSLGTTATSEPVTFHNGVAWVTVTAGSGAVGTSATLSASAPGVAQPASLTVTLLSANPAQQTGYRVFWPSGTPLGGGHPLSLSTYSTSLQIDSVNAWGQPVPATVGDTADTDLVNGSNNGQVFNTAVYIPVGQTSEPLTYQQEFQSPDDAPGGVGPAVILAKAGMPQSAAVVSMTNVTTGQTLSVSDPVAHNNGEVFYSQSVNGVQTGATYQVAVNLYAPDRHRIQGNPFAVFVPAEWDIVTPDNLQWFEDGLSGFPGNANPPTVTGAVWKQNQLTFTYTAGGASPTGDTLWLTVETYPGFLASDNGPTSPFFQTNMVPVTTELNTNSY</sequence>
<name>G8TTN2_SULAD</name>